<reference evidence="3" key="1">
    <citation type="journal article" date="2022" name="Int. J. Syst. Evol. Microbiol.">
        <title>Pseudomonas aegrilactucae sp. nov. and Pseudomonas morbosilactucae sp. nov., pathogens causing bacterial rot of lettuce in Japan.</title>
        <authorList>
            <person name="Sawada H."/>
            <person name="Fujikawa T."/>
            <person name="Satou M."/>
        </authorList>
    </citation>
    <scope>NUCLEOTIDE SEQUENCE</scope>
    <source>
        <strain evidence="3">0166_1</strain>
    </source>
</reference>
<dbReference type="PRINTS" id="PR00081">
    <property type="entry name" value="GDHRDH"/>
</dbReference>
<dbReference type="EC" id="1.1.1.-" evidence="3"/>
<name>A0A9E6Y1B8_9ACTN</name>
<accession>A0A9E6Y1B8</accession>
<dbReference type="KEGG" id="sbae:DSM104329_04813"/>
<organism evidence="3 4">
    <name type="scientific">Capillimicrobium parvum</name>
    <dbReference type="NCBI Taxonomy" id="2884022"/>
    <lineage>
        <taxon>Bacteria</taxon>
        <taxon>Bacillati</taxon>
        <taxon>Actinomycetota</taxon>
        <taxon>Thermoleophilia</taxon>
        <taxon>Solirubrobacterales</taxon>
        <taxon>Capillimicrobiaceae</taxon>
        <taxon>Capillimicrobium</taxon>
    </lineage>
</organism>
<keyword evidence="4" id="KW-1185">Reference proteome</keyword>
<dbReference type="AlphaFoldDB" id="A0A9E6Y1B8"/>
<dbReference type="Proteomes" id="UP001162834">
    <property type="component" value="Chromosome"/>
</dbReference>
<dbReference type="GO" id="GO:0016616">
    <property type="term" value="F:oxidoreductase activity, acting on the CH-OH group of donors, NAD or NADP as acceptor"/>
    <property type="evidence" value="ECO:0007669"/>
    <property type="project" value="TreeGrafter"/>
</dbReference>
<dbReference type="PANTHER" id="PTHR42760">
    <property type="entry name" value="SHORT-CHAIN DEHYDROGENASES/REDUCTASES FAMILY MEMBER"/>
    <property type="match status" value="1"/>
</dbReference>
<evidence type="ECO:0000313" key="3">
    <source>
        <dbReference type="EMBL" id="UGS38387.1"/>
    </source>
</evidence>
<dbReference type="InterPro" id="IPR002347">
    <property type="entry name" value="SDR_fam"/>
</dbReference>
<evidence type="ECO:0000313" key="4">
    <source>
        <dbReference type="Proteomes" id="UP001162834"/>
    </source>
</evidence>
<proteinExistence type="inferred from homology"/>
<dbReference type="Pfam" id="PF13561">
    <property type="entry name" value="adh_short_C2"/>
    <property type="match status" value="1"/>
</dbReference>
<keyword evidence="2 3" id="KW-0560">Oxidoreductase</keyword>
<protein>
    <submittedName>
        <fullName evidence="3">2,5-dichloro-2,5-cyclohexadiene-1,4-diol dehydrogenase LinX</fullName>
        <ecNumber evidence="3">1.1.1.-</ecNumber>
    </submittedName>
</protein>
<evidence type="ECO:0000256" key="1">
    <source>
        <dbReference type="ARBA" id="ARBA00006484"/>
    </source>
</evidence>
<dbReference type="PRINTS" id="PR00080">
    <property type="entry name" value="SDRFAMILY"/>
</dbReference>
<dbReference type="EMBL" id="CP087164">
    <property type="protein sequence ID" value="UGS38387.1"/>
    <property type="molecule type" value="Genomic_DNA"/>
</dbReference>
<dbReference type="Gene3D" id="3.40.50.720">
    <property type="entry name" value="NAD(P)-binding Rossmann-like Domain"/>
    <property type="match status" value="1"/>
</dbReference>
<evidence type="ECO:0000256" key="2">
    <source>
        <dbReference type="ARBA" id="ARBA00023002"/>
    </source>
</evidence>
<dbReference type="InterPro" id="IPR036291">
    <property type="entry name" value="NAD(P)-bd_dom_sf"/>
</dbReference>
<dbReference type="SUPFAM" id="SSF51735">
    <property type="entry name" value="NAD(P)-binding Rossmann-fold domains"/>
    <property type="match status" value="1"/>
</dbReference>
<sequence>MATAQVFSEEGATVFAGVRRVGEDAVPGVSQIELDVSDLDQWRDVTQKIVERHGRLDILVNNAAIIEYANLEDCDVAEAWDRVVATNQTGVFYGMRASIPHMRAGGGGSIINVSSIWGIVAVPGLIGYHATKGAVRHMTKNAAMTYAKEGIRVNSIHPGFIQTPLTDAQDPEINRQVVAATPMGRAGQPREIAHGCLYLASDEASFVTGAELVIDGGYITQ</sequence>
<dbReference type="FunFam" id="3.40.50.720:FF:000084">
    <property type="entry name" value="Short-chain dehydrogenase reductase"/>
    <property type="match status" value="1"/>
</dbReference>
<comment type="similarity">
    <text evidence="1">Belongs to the short-chain dehydrogenases/reductases (SDR) family.</text>
</comment>
<gene>
    <name evidence="3" type="primary">linX_3</name>
    <name evidence="3" type="ORF">DSM104329_04813</name>
</gene>